<accession>A0A0D2K0E2</accession>
<dbReference type="OrthoDB" id="787297at2"/>
<dbReference type="EMBL" id="AZAC01000004">
    <property type="protein sequence ID" value="KIX15210.1"/>
    <property type="molecule type" value="Genomic_DNA"/>
</dbReference>
<dbReference type="InterPro" id="IPR025506">
    <property type="entry name" value="Abi_alpha"/>
</dbReference>
<sequence length="236" mass="27415">MAKEKKGNLKPVINGIDQIIIKLNDQWLIRSGIAFIPIFGIPVNEFLSSRANKLTLQRWEILFQEMAEKVSKLDEVKINKDFLKTEEFYDLLLKAMDGAAKTRHKEKIKIYTHILVSAAIEPDNSNQDPELYLTILTELLPIELRVIKDLYELQKDKPLSGEKITEWERSHSWKKLSESTNIEEFTLRMILQRLERTGLVTQLIGYVDTMDSEGHFIISDLLKDLISFLNKPDLME</sequence>
<dbReference type="Proteomes" id="UP000032233">
    <property type="component" value="Unassembled WGS sequence"/>
</dbReference>
<dbReference type="AlphaFoldDB" id="A0A0D2K0E2"/>
<reference evidence="1 2" key="1">
    <citation type="submission" date="2013-11" db="EMBL/GenBank/DDBJ databases">
        <title>Metagenomic analysis of a methanogenic consortium involved in long chain n-alkane degradation.</title>
        <authorList>
            <person name="Davidova I.A."/>
            <person name="Callaghan A.V."/>
            <person name="Wawrik B."/>
            <person name="Pruitt S."/>
            <person name="Marks C."/>
            <person name="Duncan K.E."/>
            <person name="Suflita J.M."/>
        </authorList>
    </citation>
    <scope>NUCLEOTIDE SEQUENCE [LARGE SCALE GENOMIC DNA]</scope>
    <source>
        <strain evidence="1 2">SPR</strain>
    </source>
</reference>
<name>A0A0D2K0E2_9BACT</name>
<organism evidence="1 2">
    <name type="scientific">Dethiosulfatarculus sandiegensis</name>
    <dbReference type="NCBI Taxonomy" id="1429043"/>
    <lineage>
        <taxon>Bacteria</taxon>
        <taxon>Pseudomonadati</taxon>
        <taxon>Thermodesulfobacteriota</taxon>
        <taxon>Desulfarculia</taxon>
        <taxon>Desulfarculales</taxon>
        <taxon>Desulfarculaceae</taxon>
        <taxon>Dethiosulfatarculus</taxon>
    </lineage>
</organism>
<dbReference type="RefSeq" id="WP_044347045.1">
    <property type="nucleotide sequence ID" value="NZ_AZAC01000004.1"/>
</dbReference>
<evidence type="ECO:0000313" key="2">
    <source>
        <dbReference type="Proteomes" id="UP000032233"/>
    </source>
</evidence>
<evidence type="ECO:0008006" key="3">
    <source>
        <dbReference type="Google" id="ProtNLM"/>
    </source>
</evidence>
<gene>
    <name evidence="1" type="ORF">X474_04980</name>
</gene>
<dbReference type="InParanoid" id="A0A0D2K0E2"/>
<protein>
    <recommendedName>
        <fullName evidence="3">DUF4393 domain-containing protein</fullName>
    </recommendedName>
</protein>
<proteinExistence type="predicted"/>
<keyword evidence="2" id="KW-1185">Reference proteome</keyword>
<dbReference type="Pfam" id="PF14337">
    <property type="entry name" value="Abi_alpha"/>
    <property type="match status" value="1"/>
</dbReference>
<dbReference type="STRING" id="1429043.X474_04980"/>
<evidence type="ECO:0000313" key="1">
    <source>
        <dbReference type="EMBL" id="KIX15210.1"/>
    </source>
</evidence>
<comment type="caution">
    <text evidence="1">The sequence shown here is derived from an EMBL/GenBank/DDBJ whole genome shotgun (WGS) entry which is preliminary data.</text>
</comment>